<dbReference type="Pfam" id="PF00708">
    <property type="entry name" value="Acylphosphatase"/>
    <property type="match status" value="1"/>
</dbReference>
<evidence type="ECO:0000256" key="3">
    <source>
        <dbReference type="ARBA" id="ARBA00047645"/>
    </source>
</evidence>
<evidence type="ECO:0000256" key="1">
    <source>
        <dbReference type="ARBA" id="ARBA00005614"/>
    </source>
</evidence>
<dbReference type="InParanoid" id="A0A317ZIM5"/>
<protein>
    <recommendedName>
        <fullName evidence="2 4">acylphosphatase</fullName>
        <ecNumber evidence="2 4">3.6.1.7</ecNumber>
    </recommendedName>
</protein>
<dbReference type="AlphaFoldDB" id="A0A317ZIM5"/>
<dbReference type="EC" id="3.6.1.7" evidence="2 4"/>
<reference evidence="7 8" key="1">
    <citation type="submission" date="2018-05" db="EMBL/GenBank/DDBJ databases">
        <title>Coraliomargarita sinensis sp. nov., isolated from a marine solar saltern.</title>
        <authorList>
            <person name="Zhou L.Y."/>
        </authorList>
    </citation>
    <scope>NUCLEOTIDE SEQUENCE [LARGE SCALE GENOMIC DNA]</scope>
    <source>
        <strain evidence="7 8">WN38</strain>
    </source>
</reference>
<name>A0A317ZIM5_9BACT</name>
<organism evidence="7 8">
    <name type="scientific">Coraliomargarita sinensis</name>
    <dbReference type="NCBI Taxonomy" id="2174842"/>
    <lineage>
        <taxon>Bacteria</taxon>
        <taxon>Pseudomonadati</taxon>
        <taxon>Verrucomicrobiota</taxon>
        <taxon>Opitutia</taxon>
        <taxon>Puniceicoccales</taxon>
        <taxon>Coraliomargaritaceae</taxon>
        <taxon>Coraliomargarita</taxon>
    </lineage>
</organism>
<accession>A0A317ZIM5</accession>
<dbReference type="InterPro" id="IPR017968">
    <property type="entry name" value="Acylphosphatase_CS"/>
</dbReference>
<comment type="similarity">
    <text evidence="1 5">Belongs to the acylphosphatase family.</text>
</comment>
<dbReference type="InterPro" id="IPR020456">
    <property type="entry name" value="Acylphosphatase"/>
</dbReference>
<dbReference type="Gene3D" id="3.30.70.100">
    <property type="match status" value="1"/>
</dbReference>
<feature type="domain" description="Acylphosphatase-like" evidence="6">
    <location>
        <begin position="7"/>
        <end position="93"/>
    </location>
</feature>
<dbReference type="OrthoDB" id="9808093at2"/>
<evidence type="ECO:0000313" key="7">
    <source>
        <dbReference type="EMBL" id="PXA03619.1"/>
    </source>
</evidence>
<dbReference type="SUPFAM" id="SSF54975">
    <property type="entry name" value="Acylphosphatase/BLUF domain-like"/>
    <property type="match status" value="1"/>
</dbReference>
<comment type="catalytic activity">
    <reaction evidence="3 4">
        <text>an acyl phosphate + H2O = a carboxylate + phosphate + H(+)</text>
        <dbReference type="Rhea" id="RHEA:14965"/>
        <dbReference type="ChEBI" id="CHEBI:15377"/>
        <dbReference type="ChEBI" id="CHEBI:15378"/>
        <dbReference type="ChEBI" id="CHEBI:29067"/>
        <dbReference type="ChEBI" id="CHEBI:43474"/>
        <dbReference type="ChEBI" id="CHEBI:59918"/>
        <dbReference type="EC" id="3.6.1.7"/>
    </reaction>
</comment>
<proteinExistence type="inferred from homology"/>
<dbReference type="Proteomes" id="UP000247099">
    <property type="component" value="Unassembled WGS sequence"/>
</dbReference>
<keyword evidence="8" id="KW-1185">Reference proteome</keyword>
<feature type="active site" evidence="4">
    <location>
        <position position="22"/>
    </location>
</feature>
<dbReference type="PANTHER" id="PTHR47268">
    <property type="entry name" value="ACYLPHOSPHATASE"/>
    <property type="match status" value="1"/>
</dbReference>
<evidence type="ECO:0000256" key="2">
    <source>
        <dbReference type="ARBA" id="ARBA00012150"/>
    </source>
</evidence>
<gene>
    <name evidence="7" type="ORF">DDZ13_11605</name>
</gene>
<dbReference type="RefSeq" id="WP_110131618.1">
    <property type="nucleotide sequence ID" value="NZ_QHJQ01000008.1"/>
</dbReference>
<dbReference type="GO" id="GO:0003998">
    <property type="term" value="F:acylphosphatase activity"/>
    <property type="evidence" value="ECO:0007669"/>
    <property type="project" value="UniProtKB-EC"/>
</dbReference>
<dbReference type="PANTHER" id="PTHR47268:SF4">
    <property type="entry name" value="ACYLPHOSPHATASE"/>
    <property type="match status" value="1"/>
</dbReference>
<evidence type="ECO:0000256" key="5">
    <source>
        <dbReference type="RuleBase" id="RU004168"/>
    </source>
</evidence>
<feature type="active site" evidence="4">
    <location>
        <position position="40"/>
    </location>
</feature>
<dbReference type="EMBL" id="QHJQ01000008">
    <property type="protein sequence ID" value="PXA03619.1"/>
    <property type="molecule type" value="Genomic_DNA"/>
</dbReference>
<keyword evidence="4" id="KW-0378">Hydrolase</keyword>
<evidence type="ECO:0000259" key="6">
    <source>
        <dbReference type="PROSITE" id="PS51160"/>
    </source>
</evidence>
<dbReference type="FunCoup" id="A0A317ZIM5">
    <property type="interactions" value="254"/>
</dbReference>
<dbReference type="InterPro" id="IPR036046">
    <property type="entry name" value="Acylphosphatase-like_dom_sf"/>
</dbReference>
<sequence>MSDNVFQLNCWFEGRVQGVGFRYQTTGVAKGFEVTGWVKNLADGRVQLYAEGEESEVLDFQKEVASELECYIRDAEVKTGTGPRACRGFSIAH</sequence>
<evidence type="ECO:0000256" key="4">
    <source>
        <dbReference type="PROSITE-ProRule" id="PRU00520"/>
    </source>
</evidence>
<dbReference type="InterPro" id="IPR001792">
    <property type="entry name" value="Acylphosphatase-like_dom"/>
</dbReference>
<comment type="caution">
    <text evidence="7">The sequence shown here is derived from an EMBL/GenBank/DDBJ whole genome shotgun (WGS) entry which is preliminary data.</text>
</comment>
<dbReference type="PROSITE" id="PS51160">
    <property type="entry name" value="ACYLPHOSPHATASE_3"/>
    <property type="match status" value="1"/>
</dbReference>
<dbReference type="PROSITE" id="PS00151">
    <property type="entry name" value="ACYLPHOSPHATASE_2"/>
    <property type="match status" value="1"/>
</dbReference>
<evidence type="ECO:0000313" key="8">
    <source>
        <dbReference type="Proteomes" id="UP000247099"/>
    </source>
</evidence>